<dbReference type="Pfam" id="PF17425">
    <property type="entry name" value="Arylsulfotran_N"/>
    <property type="match status" value="1"/>
</dbReference>
<dbReference type="EMBL" id="AZCV01000010">
    <property type="protein sequence ID" value="KRK36803.1"/>
    <property type="molecule type" value="Genomic_DNA"/>
</dbReference>
<feature type="domain" description="Arylsulfotransferase N-terminal" evidence="1">
    <location>
        <begin position="106"/>
        <end position="189"/>
    </location>
</feature>
<dbReference type="InterPro" id="IPR010262">
    <property type="entry name" value="Arylsulfotransferase_bact"/>
</dbReference>
<reference evidence="2 3" key="1">
    <citation type="journal article" date="2015" name="Genome Announc.">
        <title>Expanding the biotechnology potential of lactobacilli through comparative genomics of 213 strains and associated genera.</title>
        <authorList>
            <person name="Sun Z."/>
            <person name="Harris H.M."/>
            <person name="McCann A."/>
            <person name="Guo C."/>
            <person name="Argimon S."/>
            <person name="Zhang W."/>
            <person name="Yang X."/>
            <person name="Jeffery I.B."/>
            <person name="Cooney J.C."/>
            <person name="Kagawa T.F."/>
            <person name="Liu W."/>
            <person name="Song Y."/>
            <person name="Salvetti E."/>
            <person name="Wrobel A."/>
            <person name="Rasinkangas P."/>
            <person name="Parkhill J."/>
            <person name="Rea M.C."/>
            <person name="O'Sullivan O."/>
            <person name="Ritari J."/>
            <person name="Douillard F.P."/>
            <person name="Paul Ross R."/>
            <person name="Yang R."/>
            <person name="Briner A.E."/>
            <person name="Felis G.E."/>
            <person name="de Vos W.M."/>
            <person name="Barrangou R."/>
            <person name="Klaenhammer T.R."/>
            <person name="Caufield P.W."/>
            <person name="Cui Y."/>
            <person name="Zhang H."/>
            <person name="O'Toole P.W."/>
        </authorList>
    </citation>
    <scope>NUCLEOTIDE SEQUENCE [LARGE SCALE GENOMIC DNA]</scope>
    <source>
        <strain evidence="2 3">DSM 20534</strain>
    </source>
</reference>
<dbReference type="GO" id="GO:0004062">
    <property type="term" value="F:aryl sulfotransferase activity"/>
    <property type="evidence" value="ECO:0007669"/>
    <property type="project" value="InterPro"/>
</dbReference>
<evidence type="ECO:0000313" key="3">
    <source>
        <dbReference type="Proteomes" id="UP000050909"/>
    </source>
</evidence>
<dbReference type="PANTHER" id="PTHR35340">
    <property type="entry name" value="PQQ ENZYME REPEAT PROTEIN-RELATED"/>
    <property type="match status" value="1"/>
</dbReference>
<dbReference type="Gene3D" id="2.60.40.3100">
    <property type="entry name" value="Arylsulphate sulphotransferase monomer, N-terminal domain"/>
    <property type="match status" value="1"/>
</dbReference>
<name>A0A0R1GXZ8_9LACO</name>
<dbReference type="InterPro" id="IPR035391">
    <property type="entry name" value="Arylsulfotran_N"/>
</dbReference>
<dbReference type="PANTHER" id="PTHR35340:SF5">
    <property type="entry name" value="ASST-DOMAIN-CONTAINING PROTEIN"/>
    <property type="match status" value="1"/>
</dbReference>
<dbReference type="InterPro" id="IPR053143">
    <property type="entry name" value="Arylsulfate_ST"/>
</dbReference>
<evidence type="ECO:0000259" key="1">
    <source>
        <dbReference type="Pfam" id="PF17425"/>
    </source>
</evidence>
<comment type="caution">
    <text evidence="2">The sequence shown here is derived from an EMBL/GenBank/DDBJ whole genome shotgun (WGS) entry which is preliminary data.</text>
</comment>
<organism evidence="2 3">
    <name type="scientific">Amylolactobacillus amylotrophicus DSM 20534</name>
    <dbReference type="NCBI Taxonomy" id="1423722"/>
    <lineage>
        <taxon>Bacteria</taxon>
        <taxon>Bacillati</taxon>
        <taxon>Bacillota</taxon>
        <taxon>Bacilli</taxon>
        <taxon>Lactobacillales</taxon>
        <taxon>Lactobacillaceae</taxon>
        <taxon>Amylolactobacillus</taxon>
    </lineage>
</organism>
<sequence length="571" mass="63511">MKQKRIKWLVIAVAIVLVVVGAVITAKVWRSKADAPTKVTQTSSKKTQQFFLPATSNGDVQTLVYDHTKIKKVNDIYKQSTQESISEQLATKKQAKDYSLTSPLLLSNPFLTNTTSVYTYFKSDAAVTKLAYTVKAAGVADFTATAKNNITVTGEYEYLLVGLIAGKKNTVTMTATLADGTQQEHTFTFTPTKLTSGMANQVDVKDGTSKEELSDGLYALIGNRSTGTVQITMVDNDGNVRNEIPTVSYNQMRLVFDDAGYMYFSISAARIVKMNRLGEVVATYNTYDADYELHHDFLLDSNGNIIALATSLTAKKEDKYVEDRIIKISTATGQVSELVNFKDLLPDLYQKATGLDQSTNNKGYHDVIHANALQLIDDNTVLISSRETSSILKISALNDKPKIEYAISDESVWDDVELGADVLTKDGDFTAQAGQHSITYVPTDEEGVYEVYMFNNNSGLMDSRSDFEFKNYDGIGGLSATSMDNSYYYRYRVDENKGTFTLIDQIAVPYSTFISSVQTIGEHVLIDSGQKSLFTEYDAAGKAIRTFTVKGKTKFIYRVYKYYFNDFYFVN</sequence>
<proteinExistence type="predicted"/>
<dbReference type="InterPro" id="IPR038477">
    <property type="entry name" value="ASST_N_sf"/>
</dbReference>
<dbReference type="RefSeq" id="WP_056945837.1">
    <property type="nucleotide sequence ID" value="NZ_AZCV01000010.1"/>
</dbReference>
<keyword evidence="3" id="KW-1185">Reference proteome</keyword>
<evidence type="ECO:0000313" key="2">
    <source>
        <dbReference type="EMBL" id="KRK36803.1"/>
    </source>
</evidence>
<dbReference type="Proteomes" id="UP000050909">
    <property type="component" value="Unassembled WGS sequence"/>
</dbReference>
<gene>
    <name evidence="2" type="ORF">FC62_GL000579</name>
</gene>
<protein>
    <recommendedName>
        <fullName evidence="1">Arylsulfotransferase N-terminal domain-containing protein</fullName>
    </recommendedName>
</protein>
<accession>A0A0R1GXZ8</accession>
<dbReference type="PATRIC" id="fig|1423722.3.peg.590"/>
<dbReference type="SUPFAM" id="SSF101898">
    <property type="entry name" value="NHL repeat"/>
    <property type="match status" value="1"/>
</dbReference>
<dbReference type="AlphaFoldDB" id="A0A0R1GXZ8"/>
<dbReference type="Pfam" id="PF05935">
    <property type="entry name" value="Arylsulfotrans"/>
    <property type="match status" value="1"/>
</dbReference>